<gene>
    <name evidence="1" type="ORF">ZHAS_00015951</name>
</gene>
<reference evidence="1 3" key="1">
    <citation type="journal article" date="2014" name="BMC Genomics">
        <title>Genome sequence of Anopheles sinensis provides insight into genetics basis of mosquito competence for malaria parasites.</title>
        <authorList>
            <person name="Zhou D."/>
            <person name="Zhang D."/>
            <person name="Ding G."/>
            <person name="Shi L."/>
            <person name="Hou Q."/>
            <person name="Ye Y."/>
            <person name="Xu Y."/>
            <person name="Zhou H."/>
            <person name="Xiong C."/>
            <person name="Li S."/>
            <person name="Yu J."/>
            <person name="Hong S."/>
            <person name="Yu X."/>
            <person name="Zou P."/>
            <person name="Chen C."/>
            <person name="Chang X."/>
            <person name="Wang W."/>
            <person name="Lv Y."/>
            <person name="Sun Y."/>
            <person name="Ma L."/>
            <person name="Shen B."/>
            <person name="Zhu C."/>
        </authorList>
    </citation>
    <scope>NUCLEOTIDE SEQUENCE [LARGE SCALE GENOMIC DNA]</scope>
</reference>
<evidence type="ECO:0000313" key="1">
    <source>
        <dbReference type="EMBL" id="KFB47894.1"/>
    </source>
</evidence>
<organism evidence="1">
    <name type="scientific">Anopheles sinensis</name>
    <name type="common">Mosquito</name>
    <dbReference type="NCBI Taxonomy" id="74873"/>
    <lineage>
        <taxon>Eukaryota</taxon>
        <taxon>Metazoa</taxon>
        <taxon>Ecdysozoa</taxon>
        <taxon>Arthropoda</taxon>
        <taxon>Hexapoda</taxon>
        <taxon>Insecta</taxon>
        <taxon>Pterygota</taxon>
        <taxon>Neoptera</taxon>
        <taxon>Endopterygota</taxon>
        <taxon>Diptera</taxon>
        <taxon>Nematocera</taxon>
        <taxon>Culicoidea</taxon>
        <taxon>Culicidae</taxon>
        <taxon>Anophelinae</taxon>
        <taxon>Anopheles</taxon>
    </lineage>
</organism>
<dbReference type="EMBL" id="KE525335">
    <property type="protein sequence ID" value="KFB47894.1"/>
    <property type="molecule type" value="Genomic_DNA"/>
</dbReference>
<name>A0A084WCF0_ANOSI</name>
<sequence length="68" mass="7591">MPMECRTLPILRPIQGPAGIQKLCHPKPNIEDPGSDIEGAHYERHLGGMSHFVRSARGQCGVFLRARR</sequence>
<reference evidence="2" key="2">
    <citation type="submission" date="2020-05" db="UniProtKB">
        <authorList>
            <consortium name="EnsemblMetazoa"/>
        </authorList>
    </citation>
    <scope>IDENTIFICATION</scope>
</reference>
<dbReference type="EnsemblMetazoa" id="ASIC015951-RA">
    <property type="protein sequence ID" value="ASIC015951-PA"/>
    <property type="gene ID" value="ASIC015951"/>
</dbReference>
<proteinExistence type="predicted"/>
<evidence type="ECO:0000313" key="3">
    <source>
        <dbReference type="Proteomes" id="UP000030765"/>
    </source>
</evidence>
<keyword evidence="3" id="KW-1185">Reference proteome</keyword>
<dbReference type="Proteomes" id="UP000030765">
    <property type="component" value="Unassembled WGS sequence"/>
</dbReference>
<dbReference type="EMBL" id="ATLV01022663">
    <property type="status" value="NOT_ANNOTATED_CDS"/>
    <property type="molecule type" value="Genomic_DNA"/>
</dbReference>
<accession>A0A084WCF0</accession>
<dbReference type="VEuPathDB" id="VectorBase:ASIC015951"/>
<dbReference type="AlphaFoldDB" id="A0A084WCF0"/>
<protein>
    <submittedName>
        <fullName evidence="1 2">Uncharacterized protein</fullName>
    </submittedName>
</protein>
<evidence type="ECO:0000313" key="2">
    <source>
        <dbReference type="EnsemblMetazoa" id="ASIC015951-PA"/>
    </source>
</evidence>